<evidence type="ECO:0000256" key="4">
    <source>
        <dbReference type="ARBA" id="ARBA00022840"/>
    </source>
</evidence>
<dbReference type="CDD" id="cd14014">
    <property type="entry name" value="STKc_PknB_like"/>
    <property type="match status" value="1"/>
</dbReference>
<dbReference type="Pfam" id="PF00069">
    <property type="entry name" value="Pkinase"/>
    <property type="match status" value="1"/>
</dbReference>
<protein>
    <submittedName>
        <fullName evidence="6">Serine/threonine-protein kinase</fullName>
        <ecNumber evidence="6">2.7.11.1</ecNumber>
    </submittedName>
</protein>
<dbReference type="PANTHER" id="PTHR43289:SF6">
    <property type="entry name" value="SERINE_THREONINE-PROTEIN KINASE NEKL-3"/>
    <property type="match status" value="1"/>
</dbReference>
<feature type="domain" description="Protein kinase" evidence="5">
    <location>
        <begin position="19"/>
        <end position="303"/>
    </location>
</feature>
<reference evidence="6 7" key="1">
    <citation type="submission" date="2024-06" db="EMBL/GenBank/DDBJ databases">
        <title>Pangenomics to understand the prophage dynamics in the radiating lineages of P. brasiliense.</title>
        <authorList>
            <person name="Pardeshi L.A."/>
            <person name="Van Duivenbode I."/>
            <person name="Jonkheer E.M."/>
            <person name="Pel M.J.C."/>
            <person name="Kupczok A."/>
            <person name="De Ridder D."/>
            <person name="Smit S."/>
            <person name="Van Der Lee T.J."/>
        </authorList>
    </citation>
    <scope>NUCLEOTIDE SEQUENCE [LARGE SCALE GENOMIC DNA]</scope>
    <source>
        <strain evidence="6 7">PD 8607</strain>
    </source>
</reference>
<dbReference type="PROSITE" id="PS00108">
    <property type="entry name" value="PROTEIN_KINASE_ST"/>
    <property type="match status" value="1"/>
</dbReference>
<evidence type="ECO:0000313" key="7">
    <source>
        <dbReference type="Proteomes" id="UP001463408"/>
    </source>
</evidence>
<name>A0ABV1PEV5_9GAMM</name>
<dbReference type="EC" id="2.7.11.1" evidence="6"/>
<evidence type="ECO:0000313" key="6">
    <source>
        <dbReference type="EMBL" id="MEQ9939602.1"/>
    </source>
</evidence>
<comment type="caution">
    <text evidence="6">The sequence shown here is derived from an EMBL/GenBank/DDBJ whole genome shotgun (WGS) entry which is preliminary data.</text>
</comment>
<dbReference type="RefSeq" id="WP_211024078.1">
    <property type="nucleotide sequence ID" value="NZ_JAQRNC010000006.1"/>
</dbReference>
<dbReference type="Proteomes" id="UP001463408">
    <property type="component" value="Unassembled WGS sequence"/>
</dbReference>
<gene>
    <name evidence="6" type="ORF">ABRQ07_18645</name>
</gene>
<keyword evidence="2" id="KW-0547">Nucleotide-binding</keyword>
<dbReference type="GO" id="GO:0004674">
    <property type="term" value="F:protein serine/threonine kinase activity"/>
    <property type="evidence" value="ECO:0007669"/>
    <property type="project" value="UniProtKB-EC"/>
</dbReference>
<dbReference type="InterPro" id="IPR000719">
    <property type="entry name" value="Prot_kinase_dom"/>
</dbReference>
<accession>A0ABV1PEV5</accession>
<proteinExistence type="predicted"/>
<keyword evidence="4" id="KW-0067">ATP-binding</keyword>
<dbReference type="PANTHER" id="PTHR43289">
    <property type="entry name" value="MITOGEN-ACTIVATED PROTEIN KINASE KINASE KINASE 20-RELATED"/>
    <property type="match status" value="1"/>
</dbReference>
<keyword evidence="1 6" id="KW-0808">Transferase</keyword>
<keyword evidence="7" id="KW-1185">Reference proteome</keyword>
<keyword evidence="3 6" id="KW-0418">Kinase</keyword>
<evidence type="ECO:0000259" key="5">
    <source>
        <dbReference type="PROSITE" id="PS50011"/>
    </source>
</evidence>
<evidence type="ECO:0000256" key="2">
    <source>
        <dbReference type="ARBA" id="ARBA00022741"/>
    </source>
</evidence>
<dbReference type="EMBL" id="JBEHEF010000027">
    <property type="protein sequence ID" value="MEQ9939602.1"/>
    <property type="molecule type" value="Genomic_DNA"/>
</dbReference>
<organism evidence="6 7">
    <name type="scientific">Pectobacterium polonicum</name>
    <dbReference type="NCBI Taxonomy" id="2485124"/>
    <lineage>
        <taxon>Bacteria</taxon>
        <taxon>Pseudomonadati</taxon>
        <taxon>Pseudomonadota</taxon>
        <taxon>Gammaproteobacteria</taxon>
        <taxon>Enterobacterales</taxon>
        <taxon>Pectobacteriaceae</taxon>
        <taxon>Pectobacterium</taxon>
    </lineage>
</organism>
<dbReference type="Gene3D" id="1.10.510.10">
    <property type="entry name" value="Transferase(Phosphotransferase) domain 1"/>
    <property type="match status" value="1"/>
</dbReference>
<dbReference type="SMART" id="SM00220">
    <property type="entry name" value="S_TKc"/>
    <property type="match status" value="1"/>
</dbReference>
<dbReference type="PROSITE" id="PS50011">
    <property type="entry name" value="PROTEIN_KINASE_DOM"/>
    <property type="match status" value="1"/>
</dbReference>
<dbReference type="InterPro" id="IPR008271">
    <property type="entry name" value="Ser/Thr_kinase_AS"/>
</dbReference>
<dbReference type="SUPFAM" id="SSF56112">
    <property type="entry name" value="Protein kinase-like (PK-like)"/>
    <property type="match status" value="1"/>
</dbReference>
<sequence>MLNDNPELREFLKQIYPNFQINRVAKASGQRVVFFGEFKHKDELEPEGCDRWGEVVIKISEATSRASISYIQKEIEVLKELRSENFPKLFFDEVITFDPLTEEPLNPIRMISIEEKITSNVLSDVIKYYNTETRVVGFLIEIISALRNLWEHPQKLVHRDLKPDNILIRSDGRIFIIDLGILRQEGSSGNTHSFLSIGPCTPCYASPEQAINDKMNISFKTDIFALGIIGYEMLSGKNPFLLDGEANYVDEILERVCYFEPPKLIETGVSENMSNIIAKMMSKEPYKRYRTVDLLLGELEGVR</sequence>
<dbReference type="InterPro" id="IPR011009">
    <property type="entry name" value="Kinase-like_dom_sf"/>
</dbReference>
<evidence type="ECO:0000256" key="3">
    <source>
        <dbReference type="ARBA" id="ARBA00022777"/>
    </source>
</evidence>
<evidence type="ECO:0000256" key="1">
    <source>
        <dbReference type="ARBA" id="ARBA00022679"/>
    </source>
</evidence>